<comment type="caution">
    <text evidence="1">The sequence shown here is derived from an EMBL/GenBank/DDBJ whole genome shotgun (WGS) entry which is preliminary data.</text>
</comment>
<evidence type="ECO:0000313" key="2">
    <source>
        <dbReference type="Proteomes" id="UP001055811"/>
    </source>
</evidence>
<dbReference type="EMBL" id="CM042009">
    <property type="protein sequence ID" value="KAI3790950.1"/>
    <property type="molecule type" value="Genomic_DNA"/>
</dbReference>
<gene>
    <name evidence="1" type="ORF">L2E82_04406</name>
</gene>
<evidence type="ECO:0000313" key="1">
    <source>
        <dbReference type="EMBL" id="KAI3790950.1"/>
    </source>
</evidence>
<dbReference type="Proteomes" id="UP001055811">
    <property type="component" value="Linkage Group LG01"/>
</dbReference>
<protein>
    <submittedName>
        <fullName evidence="1">Uncharacterized protein</fullName>
    </submittedName>
</protein>
<accession>A0ACB9H5D6</accession>
<reference evidence="2" key="1">
    <citation type="journal article" date="2022" name="Mol. Ecol. Resour.">
        <title>The genomes of chicory, endive, great burdock and yacon provide insights into Asteraceae palaeo-polyploidization history and plant inulin production.</title>
        <authorList>
            <person name="Fan W."/>
            <person name="Wang S."/>
            <person name="Wang H."/>
            <person name="Wang A."/>
            <person name="Jiang F."/>
            <person name="Liu H."/>
            <person name="Zhao H."/>
            <person name="Xu D."/>
            <person name="Zhang Y."/>
        </authorList>
    </citation>
    <scope>NUCLEOTIDE SEQUENCE [LARGE SCALE GENOMIC DNA]</scope>
    <source>
        <strain evidence="2">cv. Punajuju</strain>
    </source>
</reference>
<reference evidence="1 2" key="2">
    <citation type="journal article" date="2022" name="Mol. Ecol. Resour.">
        <title>The genomes of chicory, endive, great burdock and yacon provide insights into Asteraceae paleo-polyploidization history and plant inulin production.</title>
        <authorList>
            <person name="Fan W."/>
            <person name="Wang S."/>
            <person name="Wang H."/>
            <person name="Wang A."/>
            <person name="Jiang F."/>
            <person name="Liu H."/>
            <person name="Zhao H."/>
            <person name="Xu D."/>
            <person name="Zhang Y."/>
        </authorList>
    </citation>
    <scope>NUCLEOTIDE SEQUENCE [LARGE SCALE GENOMIC DNA]</scope>
    <source>
        <strain evidence="2">cv. Punajuju</strain>
        <tissue evidence="1">Leaves</tissue>
    </source>
</reference>
<keyword evidence="2" id="KW-1185">Reference proteome</keyword>
<sequence>MKRRTGIVGRVWRVEMAMRRMAKEGVSDNVMKEVRMDYPWKMPRFRGFGVQILKIESNKEAVERNPLKASQSRRKSHTSSDASKPTFLTSHTPSNTGIDLPQTERQFSPRLRVVTSLVTQSHSTRSLISLQRILSDSRISTLSASLKLPIIFCLPHALAGPYLDYDVADNQYLLLSSSRPHIRSMIFPTTIGTTASLTINSLKAHLV</sequence>
<organism evidence="1 2">
    <name type="scientific">Cichorium intybus</name>
    <name type="common">Chicory</name>
    <dbReference type="NCBI Taxonomy" id="13427"/>
    <lineage>
        <taxon>Eukaryota</taxon>
        <taxon>Viridiplantae</taxon>
        <taxon>Streptophyta</taxon>
        <taxon>Embryophyta</taxon>
        <taxon>Tracheophyta</taxon>
        <taxon>Spermatophyta</taxon>
        <taxon>Magnoliopsida</taxon>
        <taxon>eudicotyledons</taxon>
        <taxon>Gunneridae</taxon>
        <taxon>Pentapetalae</taxon>
        <taxon>asterids</taxon>
        <taxon>campanulids</taxon>
        <taxon>Asterales</taxon>
        <taxon>Asteraceae</taxon>
        <taxon>Cichorioideae</taxon>
        <taxon>Cichorieae</taxon>
        <taxon>Cichoriinae</taxon>
        <taxon>Cichorium</taxon>
    </lineage>
</organism>
<name>A0ACB9H5D6_CICIN</name>
<proteinExistence type="predicted"/>